<dbReference type="RefSeq" id="WP_087633836.1">
    <property type="nucleotide sequence ID" value="NZ_FCNZ02000060.1"/>
</dbReference>
<keyword evidence="5 6" id="KW-0472">Membrane</keyword>
<dbReference type="InterPro" id="IPR032694">
    <property type="entry name" value="CopC/D"/>
</dbReference>
<accession>A0A158KHV7</accession>
<evidence type="ECO:0000256" key="6">
    <source>
        <dbReference type="SAM" id="Phobius"/>
    </source>
</evidence>
<dbReference type="EMBL" id="FCNZ02000060">
    <property type="protein sequence ID" value="SAL80001.1"/>
    <property type="molecule type" value="Genomic_DNA"/>
</dbReference>
<feature type="transmembrane region" description="Helical" evidence="6">
    <location>
        <begin position="6"/>
        <end position="24"/>
    </location>
</feature>
<evidence type="ECO:0000259" key="7">
    <source>
        <dbReference type="Pfam" id="PF05425"/>
    </source>
</evidence>
<comment type="caution">
    <text evidence="8">The sequence shown here is derived from an EMBL/GenBank/DDBJ whole genome shotgun (WGS) entry which is preliminary data.</text>
</comment>
<protein>
    <submittedName>
        <fullName evidence="8">Copper-resistance membrane protein</fullName>
    </submittedName>
</protein>
<dbReference type="AlphaFoldDB" id="A0A158KHV7"/>
<dbReference type="STRING" id="326475.AWB66_06161"/>
<keyword evidence="2" id="KW-1003">Cell membrane</keyword>
<proteinExistence type="predicted"/>
<evidence type="ECO:0000256" key="2">
    <source>
        <dbReference type="ARBA" id="ARBA00022475"/>
    </source>
</evidence>
<dbReference type="PANTHER" id="PTHR34820">
    <property type="entry name" value="INNER MEMBRANE PROTEIN YEBZ"/>
    <property type="match status" value="1"/>
</dbReference>
<feature type="transmembrane region" description="Helical" evidence="6">
    <location>
        <begin position="75"/>
        <end position="98"/>
    </location>
</feature>
<feature type="transmembrane region" description="Helical" evidence="6">
    <location>
        <begin position="267"/>
        <end position="286"/>
    </location>
</feature>
<evidence type="ECO:0000313" key="8">
    <source>
        <dbReference type="EMBL" id="SAL80001.1"/>
    </source>
</evidence>
<dbReference type="GO" id="GO:0006825">
    <property type="term" value="P:copper ion transport"/>
    <property type="evidence" value="ECO:0007669"/>
    <property type="project" value="InterPro"/>
</dbReference>
<sequence>MVAATQDVLFALAVGTLASSAMLWQQGRASLATLAHWRWGVLCGPALACGLYLWLQAAIMSGAPPGDAGPAVVTVLTQSHFGIAWVVGFSGVVIAGLAGTRASRPAWLIATAGVIVYASGKAAATHAADAGDFTLREAVQVIDLCPTALWAGSVIVAVCELHCRDDSSSALSARRVAFCTQLLHLATVALAVVIVTGLYNATQNMAHLGAPLLSVLYRQMLALKLAFVTLAVMLGGYNRMIYLPRLESAMTGDGAVLLHAQRGFDRLLAVEALAMVAVLMVAAVLAHTSPLRTLSG</sequence>
<organism evidence="8 9">
    <name type="scientific">Caballeronia telluris</name>
    <dbReference type="NCBI Taxonomy" id="326475"/>
    <lineage>
        <taxon>Bacteria</taxon>
        <taxon>Pseudomonadati</taxon>
        <taxon>Pseudomonadota</taxon>
        <taxon>Betaproteobacteria</taxon>
        <taxon>Burkholderiales</taxon>
        <taxon>Burkholderiaceae</taxon>
        <taxon>Caballeronia</taxon>
    </lineage>
</organism>
<dbReference type="GO" id="GO:0005886">
    <property type="term" value="C:plasma membrane"/>
    <property type="evidence" value="ECO:0007669"/>
    <property type="project" value="UniProtKB-SubCell"/>
</dbReference>
<evidence type="ECO:0000256" key="1">
    <source>
        <dbReference type="ARBA" id="ARBA00004651"/>
    </source>
</evidence>
<keyword evidence="4 6" id="KW-1133">Transmembrane helix</keyword>
<feature type="transmembrane region" description="Helical" evidence="6">
    <location>
        <begin position="36"/>
        <end position="55"/>
    </location>
</feature>
<evidence type="ECO:0000256" key="3">
    <source>
        <dbReference type="ARBA" id="ARBA00022692"/>
    </source>
</evidence>
<dbReference type="Pfam" id="PF05425">
    <property type="entry name" value="CopD"/>
    <property type="match status" value="1"/>
</dbReference>
<dbReference type="PANTHER" id="PTHR34820:SF4">
    <property type="entry name" value="INNER MEMBRANE PROTEIN YEBZ"/>
    <property type="match status" value="1"/>
</dbReference>
<keyword evidence="9" id="KW-1185">Reference proteome</keyword>
<evidence type="ECO:0000313" key="9">
    <source>
        <dbReference type="Proteomes" id="UP000054717"/>
    </source>
</evidence>
<reference evidence="8" key="1">
    <citation type="submission" date="2016-01" db="EMBL/GenBank/DDBJ databases">
        <authorList>
            <person name="Peeters Charlotte."/>
        </authorList>
    </citation>
    <scope>NUCLEOTIDE SEQUENCE</scope>
    <source>
        <strain evidence="8">LMG 22936</strain>
    </source>
</reference>
<gene>
    <name evidence="8" type="ORF">AWB66_06161</name>
</gene>
<dbReference type="Proteomes" id="UP000054717">
    <property type="component" value="Unassembled WGS sequence"/>
</dbReference>
<name>A0A158KHV7_9BURK</name>
<evidence type="ECO:0000256" key="4">
    <source>
        <dbReference type="ARBA" id="ARBA00022989"/>
    </source>
</evidence>
<evidence type="ECO:0000256" key="5">
    <source>
        <dbReference type="ARBA" id="ARBA00023136"/>
    </source>
</evidence>
<keyword evidence="3 6" id="KW-0812">Transmembrane</keyword>
<feature type="domain" description="Copper resistance protein D" evidence="7">
    <location>
        <begin position="181"/>
        <end position="285"/>
    </location>
</feature>
<dbReference type="InterPro" id="IPR008457">
    <property type="entry name" value="Cu-R_CopD_dom"/>
</dbReference>
<feature type="transmembrane region" description="Helical" evidence="6">
    <location>
        <begin position="182"/>
        <end position="201"/>
    </location>
</feature>
<comment type="subcellular location">
    <subcellularLocation>
        <location evidence="1">Cell membrane</location>
        <topology evidence="1">Multi-pass membrane protein</topology>
    </subcellularLocation>
</comment>
<feature type="transmembrane region" description="Helical" evidence="6">
    <location>
        <begin position="221"/>
        <end position="240"/>
    </location>
</feature>